<name>A0A9Q0EJH5_9TELE</name>
<keyword evidence="2" id="KW-0812">Transmembrane</keyword>
<gene>
    <name evidence="3" type="ORF">NHX12_023460</name>
</gene>
<feature type="compositionally biased region" description="Basic and acidic residues" evidence="1">
    <location>
        <begin position="110"/>
        <end position="126"/>
    </location>
</feature>
<dbReference type="AlphaFoldDB" id="A0A9Q0EJH5"/>
<protein>
    <submittedName>
        <fullName evidence="3">Uncharacterized protein</fullName>
    </submittedName>
</protein>
<evidence type="ECO:0000313" key="4">
    <source>
        <dbReference type="Proteomes" id="UP001148018"/>
    </source>
</evidence>
<dbReference type="EMBL" id="JANIIK010000039">
    <property type="protein sequence ID" value="KAJ3608932.1"/>
    <property type="molecule type" value="Genomic_DNA"/>
</dbReference>
<evidence type="ECO:0000313" key="3">
    <source>
        <dbReference type="EMBL" id="KAJ3608932.1"/>
    </source>
</evidence>
<organism evidence="3 4">
    <name type="scientific">Muraenolepis orangiensis</name>
    <name type="common">Patagonian moray cod</name>
    <dbReference type="NCBI Taxonomy" id="630683"/>
    <lineage>
        <taxon>Eukaryota</taxon>
        <taxon>Metazoa</taxon>
        <taxon>Chordata</taxon>
        <taxon>Craniata</taxon>
        <taxon>Vertebrata</taxon>
        <taxon>Euteleostomi</taxon>
        <taxon>Actinopterygii</taxon>
        <taxon>Neopterygii</taxon>
        <taxon>Teleostei</taxon>
        <taxon>Neoteleostei</taxon>
        <taxon>Acanthomorphata</taxon>
        <taxon>Zeiogadaria</taxon>
        <taxon>Gadariae</taxon>
        <taxon>Gadiformes</taxon>
        <taxon>Muraenolepidoidei</taxon>
        <taxon>Muraenolepididae</taxon>
        <taxon>Muraenolepis</taxon>
    </lineage>
</organism>
<keyword evidence="4" id="KW-1185">Reference proteome</keyword>
<feature type="region of interest" description="Disordered" evidence="1">
    <location>
        <begin position="102"/>
        <end position="133"/>
    </location>
</feature>
<evidence type="ECO:0000256" key="2">
    <source>
        <dbReference type="SAM" id="Phobius"/>
    </source>
</evidence>
<sequence length="133" mass="14313">MPASPPGSVFPALVVVGHIVTLLAVWQWKQRKRQGKHAGVLPLSPLRSPFVYVCGGGRWFVLVVPKSLSKRREEMMAFDGGLIGLELGSPDRDSAGLCCGPRTMSGQNVERGEEESHLMESGKGETNKSLSGP</sequence>
<accession>A0A9Q0EJH5</accession>
<keyword evidence="2" id="KW-1133">Transmembrane helix</keyword>
<proteinExistence type="predicted"/>
<feature type="transmembrane region" description="Helical" evidence="2">
    <location>
        <begin position="6"/>
        <end position="26"/>
    </location>
</feature>
<evidence type="ECO:0000256" key="1">
    <source>
        <dbReference type="SAM" id="MobiDB-lite"/>
    </source>
</evidence>
<dbReference type="OrthoDB" id="10585611at2759"/>
<dbReference type="Proteomes" id="UP001148018">
    <property type="component" value="Unassembled WGS sequence"/>
</dbReference>
<reference evidence="3" key="1">
    <citation type="submission" date="2022-07" db="EMBL/GenBank/DDBJ databases">
        <title>Chromosome-level genome of Muraenolepis orangiensis.</title>
        <authorList>
            <person name="Kim J."/>
        </authorList>
    </citation>
    <scope>NUCLEOTIDE SEQUENCE</scope>
    <source>
        <strain evidence="3">KU_S4_2022</strain>
        <tissue evidence="3">Muscle</tissue>
    </source>
</reference>
<comment type="caution">
    <text evidence="3">The sequence shown here is derived from an EMBL/GenBank/DDBJ whole genome shotgun (WGS) entry which is preliminary data.</text>
</comment>
<keyword evidence="2" id="KW-0472">Membrane</keyword>